<feature type="non-terminal residue" evidence="3">
    <location>
        <position position="1"/>
    </location>
</feature>
<dbReference type="EMBL" id="KN833721">
    <property type="protein sequence ID" value="KIK23994.1"/>
    <property type="molecule type" value="Genomic_DNA"/>
</dbReference>
<protein>
    <submittedName>
        <fullName evidence="3">Uncharacterized protein</fullName>
    </submittedName>
</protein>
<dbReference type="OrthoDB" id="239865at2759"/>
<reference evidence="4" key="2">
    <citation type="submission" date="2015-01" db="EMBL/GenBank/DDBJ databases">
        <title>Evolutionary Origins and Diversification of the Mycorrhizal Mutualists.</title>
        <authorList>
            <consortium name="DOE Joint Genome Institute"/>
            <consortium name="Mycorrhizal Genomics Consortium"/>
            <person name="Kohler A."/>
            <person name="Kuo A."/>
            <person name="Nagy L.G."/>
            <person name="Floudas D."/>
            <person name="Copeland A."/>
            <person name="Barry K.W."/>
            <person name="Cichocki N."/>
            <person name="Veneault-Fourrey C."/>
            <person name="LaButti K."/>
            <person name="Lindquist E.A."/>
            <person name="Lipzen A."/>
            <person name="Lundell T."/>
            <person name="Morin E."/>
            <person name="Murat C."/>
            <person name="Riley R."/>
            <person name="Ohm R."/>
            <person name="Sun H."/>
            <person name="Tunlid A."/>
            <person name="Henrissat B."/>
            <person name="Grigoriev I.V."/>
            <person name="Hibbett D.S."/>
            <person name="Martin F."/>
        </authorList>
    </citation>
    <scope>NUCLEOTIDE SEQUENCE [LARGE SCALE GENOMIC DNA]</scope>
    <source>
        <strain evidence="4">441</strain>
    </source>
</reference>
<name>A0A0C9ZDL6_9AGAM</name>
<dbReference type="PANTHER" id="PTHR19848">
    <property type="entry name" value="WD40 REPEAT PROTEIN"/>
    <property type="match status" value="1"/>
</dbReference>
<dbReference type="AlphaFoldDB" id="A0A0C9ZDL6"/>
<keyword evidence="2" id="KW-0677">Repeat</keyword>
<evidence type="ECO:0000313" key="3">
    <source>
        <dbReference type="EMBL" id="KIK23994.1"/>
    </source>
</evidence>
<dbReference type="SMART" id="SM00320">
    <property type="entry name" value="WD40"/>
    <property type="match status" value="5"/>
</dbReference>
<evidence type="ECO:0000313" key="4">
    <source>
        <dbReference type="Proteomes" id="UP000054018"/>
    </source>
</evidence>
<accession>A0A0C9ZDL6</accession>
<dbReference type="InterPro" id="IPR015943">
    <property type="entry name" value="WD40/YVTN_repeat-like_dom_sf"/>
</dbReference>
<reference evidence="3 4" key="1">
    <citation type="submission" date="2014-04" db="EMBL/GenBank/DDBJ databases">
        <authorList>
            <consortium name="DOE Joint Genome Institute"/>
            <person name="Kuo A."/>
            <person name="Kohler A."/>
            <person name="Costa M.D."/>
            <person name="Nagy L.G."/>
            <person name="Floudas D."/>
            <person name="Copeland A."/>
            <person name="Barry K.W."/>
            <person name="Cichocki N."/>
            <person name="Veneault-Fourrey C."/>
            <person name="LaButti K."/>
            <person name="Lindquist E.A."/>
            <person name="Lipzen A."/>
            <person name="Lundell T."/>
            <person name="Morin E."/>
            <person name="Murat C."/>
            <person name="Sun H."/>
            <person name="Tunlid A."/>
            <person name="Henrissat B."/>
            <person name="Grigoriev I.V."/>
            <person name="Hibbett D.S."/>
            <person name="Martin F."/>
            <person name="Nordberg H.P."/>
            <person name="Cantor M.N."/>
            <person name="Hua S.X."/>
        </authorList>
    </citation>
    <scope>NUCLEOTIDE SEQUENCE [LARGE SCALE GENOMIC DNA]</scope>
    <source>
        <strain evidence="3 4">441</strain>
    </source>
</reference>
<dbReference type="InterPro" id="IPR001680">
    <property type="entry name" value="WD40_rpt"/>
</dbReference>
<dbReference type="PANTHER" id="PTHR19848:SF8">
    <property type="entry name" value="F-BOX AND WD REPEAT DOMAIN CONTAINING 7"/>
    <property type="match status" value="1"/>
</dbReference>
<organism evidence="3 4">
    <name type="scientific">Pisolithus microcarpus 441</name>
    <dbReference type="NCBI Taxonomy" id="765257"/>
    <lineage>
        <taxon>Eukaryota</taxon>
        <taxon>Fungi</taxon>
        <taxon>Dikarya</taxon>
        <taxon>Basidiomycota</taxon>
        <taxon>Agaricomycotina</taxon>
        <taxon>Agaricomycetes</taxon>
        <taxon>Agaricomycetidae</taxon>
        <taxon>Boletales</taxon>
        <taxon>Sclerodermatineae</taxon>
        <taxon>Pisolithaceae</taxon>
        <taxon>Pisolithus</taxon>
    </lineage>
</organism>
<sequence length="413" mass="45645">DESQVVAGYGDGHIRRWRIEGVRQQGPAMQARHSINCVVVSQDGRWIVSADDGKKTIVWDAATHKKVFGFTKHGDYVFAVDVSSDCSRIASVDNDTAQIFSTASGNRIYRPLRHHGVVGVKFSPDGSRFATASRDHGYRVYSTHNGDLLFDSRLESSTSSWQVTPLVWSSDGQQLFVASIGKITCLNVSDFSFSEWSIHETQSRASIVSNGRFIACSAGPSVSLWDCVSHKQLGRIISHTAEISRIALSPSGGYLACGVGRDIMIHNLKNVLSPKYFEHCVSMHPVLQLKLLTTVMLRNALIHQQLRATQLPLIRVSGETLTSWSQGNPTDTEMLLSEEIKSTSGPSHHLLANRALIRARLKHLALAIEDVKEVSLLFLLLHVHVDLHLVEVSPGSTIAYWLYRDGSRATWPG</sequence>
<dbReference type="Proteomes" id="UP000054018">
    <property type="component" value="Unassembled WGS sequence"/>
</dbReference>
<keyword evidence="4" id="KW-1185">Reference proteome</keyword>
<dbReference type="HOGENOM" id="CLU_028047_1_1_1"/>
<evidence type="ECO:0000256" key="2">
    <source>
        <dbReference type="ARBA" id="ARBA00022737"/>
    </source>
</evidence>
<dbReference type="STRING" id="765257.A0A0C9ZDL6"/>
<gene>
    <name evidence="3" type="ORF">PISMIDRAFT_647178</name>
</gene>
<dbReference type="SUPFAM" id="SSF101908">
    <property type="entry name" value="Putative isomerase YbhE"/>
    <property type="match status" value="1"/>
</dbReference>
<dbReference type="Gene3D" id="2.130.10.10">
    <property type="entry name" value="YVTN repeat-like/Quinoprotein amine dehydrogenase"/>
    <property type="match status" value="2"/>
</dbReference>
<dbReference type="Pfam" id="PF00400">
    <property type="entry name" value="WD40"/>
    <property type="match status" value="3"/>
</dbReference>
<evidence type="ECO:0000256" key="1">
    <source>
        <dbReference type="ARBA" id="ARBA00022574"/>
    </source>
</evidence>
<keyword evidence="1" id="KW-0853">WD repeat</keyword>
<proteinExistence type="predicted"/>